<protein>
    <submittedName>
        <fullName evidence="2">Uncharacterized protein</fullName>
    </submittedName>
</protein>
<organism evidence="2">
    <name type="scientific">Arundo donax</name>
    <name type="common">Giant reed</name>
    <name type="synonym">Donax arundinaceus</name>
    <dbReference type="NCBI Taxonomy" id="35708"/>
    <lineage>
        <taxon>Eukaryota</taxon>
        <taxon>Viridiplantae</taxon>
        <taxon>Streptophyta</taxon>
        <taxon>Embryophyta</taxon>
        <taxon>Tracheophyta</taxon>
        <taxon>Spermatophyta</taxon>
        <taxon>Magnoliopsida</taxon>
        <taxon>Liliopsida</taxon>
        <taxon>Poales</taxon>
        <taxon>Poaceae</taxon>
        <taxon>PACMAD clade</taxon>
        <taxon>Arundinoideae</taxon>
        <taxon>Arundineae</taxon>
        <taxon>Arundo</taxon>
    </lineage>
</organism>
<evidence type="ECO:0000256" key="1">
    <source>
        <dbReference type="SAM" id="MobiDB-lite"/>
    </source>
</evidence>
<proteinExistence type="predicted"/>
<name>A0A0A9F1C1_ARUDO</name>
<sequence>MTQETGQFHSGSCLSFSSAGPCRAEGYAASLVSQPWNHFAPSDCSLCSQLERSTTIPKSRWISASRRANTNPHVRGEERRRRRTTDGAGAKSSCGASVGAWSLEAGSTARARPNKSTPVWL</sequence>
<dbReference type="EMBL" id="GBRH01191056">
    <property type="protein sequence ID" value="JAE06840.1"/>
    <property type="molecule type" value="Transcribed_RNA"/>
</dbReference>
<accession>A0A0A9F1C1</accession>
<feature type="region of interest" description="Disordered" evidence="1">
    <location>
        <begin position="58"/>
        <end position="96"/>
    </location>
</feature>
<evidence type="ECO:0000313" key="2">
    <source>
        <dbReference type="EMBL" id="JAE06840.1"/>
    </source>
</evidence>
<reference evidence="2" key="1">
    <citation type="submission" date="2014-09" db="EMBL/GenBank/DDBJ databases">
        <authorList>
            <person name="Magalhaes I.L.F."/>
            <person name="Oliveira U."/>
            <person name="Santos F.R."/>
            <person name="Vidigal T.H.D.A."/>
            <person name="Brescovit A.D."/>
            <person name="Santos A.J."/>
        </authorList>
    </citation>
    <scope>NUCLEOTIDE SEQUENCE</scope>
    <source>
        <tissue evidence="2">Shoot tissue taken approximately 20 cm above the soil surface</tissue>
    </source>
</reference>
<dbReference type="AlphaFoldDB" id="A0A0A9F1C1"/>
<reference evidence="2" key="2">
    <citation type="journal article" date="2015" name="Data Brief">
        <title>Shoot transcriptome of the giant reed, Arundo donax.</title>
        <authorList>
            <person name="Barrero R.A."/>
            <person name="Guerrero F.D."/>
            <person name="Moolhuijzen P."/>
            <person name="Goolsby J.A."/>
            <person name="Tidwell J."/>
            <person name="Bellgard S.E."/>
            <person name="Bellgard M.I."/>
        </authorList>
    </citation>
    <scope>NUCLEOTIDE SEQUENCE</scope>
    <source>
        <tissue evidence="2">Shoot tissue taken approximately 20 cm above the soil surface</tissue>
    </source>
</reference>